<sequence>MDLSDSYKEIYVKCGELLQGMALLYPKREEVLKKNIKDLFYFTDITKKNDDKLFETAAKSQENIESYTESGSKYPVSIEDKNPQEQMKALFQSWKNQYNDSSSKILSRKHKPGHCKSIRASSQIKLQLLQSLLAKLYDENDLSFGNLDAKLKQMKTLLHQISIYHKSY</sequence>
<organism evidence="1 2">
    <name type="scientific">Puccinia graminis f. sp. tritici</name>
    <dbReference type="NCBI Taxonomy" id="56615"/>
    <lineage>
        <taxon>Eukaryota</taxon>
        <taxon>Fungi</taxon>
        <taxon>Dikarya</taxon>
        <taxon>Basidiomycota</taxon>
        <taxon>Pucciniomycotina</taxon>
        <taxon>Pucciniomycetes</taxon>
        <taxon>Pucciniales</taxon>
        <taxon>Pucciniaceae</taxon>
        <taxon>Puccinia</taxon>
    </lineage>
</organism>
<evidence type="ECO:0000313" key="2">
    <source>
        <dbReference type="Proteomes" id="UP000324748"/>
    </source>
</evidence>
<comment type="caution">
    <text evidence="1">The sequence shown here is derived from an EMBL/GenBank/DDBJ whole genome shotgun (WGS) entry which is preliminary data.</text>
</comment>
<dbReference type="Proteomes" id="UP000324748">
    <property type="component" value="Unassembled WGS sequence"/>
</dbReference>
<dbReference type="AlphaFoldDB" id="A0A5B0NDT3"/>
<proteinExistence type="predicted"/>
<keyword evidence="2" id="KW-1185">Reference proteome</keyword>
<gene>
    <name evidence="1" type="ORF">PGT21_032146</name>
</gene>
<protein>
    <submittedName>
        <fullName evidence="1">Uncharacterized protein</fullName>
    </submittedName>
</protein>
<reference evidence="1 2" key="1">
    <citation type="submission" date="2019-05" db="EMBL/GenBank/DDBJ databases">
        <title>Emergence of the Ug99 lineage of the wheat stem rust pathogen through somatic hybridization.</title>
        <authorList>
            <person name="Li F."/>
            <person name="Upadhyaya N.M."/>
            <person name="Sperschneider J."/>
            <person name="Matny O."/>
            <person name="Nguyen-Phuc H."/>
            <person name="Mago R."/>
            <person name="Raley C."/>
            <person name="Miller M.E."/>
            <person name="Silverstein K.A.T."/>
            <person name="Henningsen E."/>
            <person name="Hirsch C.D."/>
            <person name="Visser B."/>
            <person name="Pretorius Z.A."/>
            <person name="Steffenson B.J."/>
            <person name="Schwessinger B."/>
            <person name="Dodds P.N."/>
            <person name="Figueroa M."/>
        </authorList>
    </citation>
    <scope>NUCLEOTIDE SEQUENCE [LARGE SCALE GENOMIC DNA]</scope>
    <source>
        <strain evidence="1">21-0</strain>
    </source>
</reference>
<accession>A0A5B0NDT3</accession>
<dbReference type="EMBL" id="VSWC01000105">
    <property type="protein sequence ID" value="KAA1087471.1"/>
    <property type="molecule type" value="Genomic_DNA"/>
</dbReference>
<name>A0A5B0NDT3_PUCGR</name>
<evidence type="ECO:0000313" key="1">
    <source>
        <dbReference type="EMBL" id="KAA1087471.1"/>
    </source>
</evidence>